<dbReference type="InterPro" id="IPR046357">
    <property type="entry name" value="PPIase_dom_sf"/>
</dbReference>
<dbReference type="Proteomes" id="UP000190989">
    <property type="component" value="Unassembled WGS sequence"/>
</dbReference>
<evidence type="ECO:0000256" key="5">
    <source>
        <dbReference type="ARBA" id="ARBA00022692"/>
    </source>
</evidence>
<evidence type="ECO:0000256" key="4">
    <source>
        <dbReference type="ARBA" id="ARBA00022519"/>
    </source>
</evidence>
<reference evidence="18" key="1">
    <citation type="submission" date="2017-02" db="EMBL/GenBank/DDBJ databases">
        <authorList>
            <person name="Varghese N."/>
            <person name="Submissions S."/>
        </authorList>
    </citation>
    <scope>NUCLEOTIDE SEQUENCE [LARGE SCALE GENOMIC DNA]</scope>
    <source>
        <strain evidence="18">SM117</strain>
    </source>
</reference>
<protein>
    <recommendedName>
        <fullName evidence="2">Parvulin-like PPIase</fullName>
    </recommendedName>
    <alternativeName>
        <fullName evidence="9">Peptidyl-prolyl cis-trans isomerase plp</fullName>
    </alternativeName>
    <alternativeName>
        <fullName evidence="12">Periplasmic chaperone PpiD</fullName>
    </alternativeName>
    <alternativeName>
        <fullName evidence="13">Periplasmic folding chaperone</fullName>
    </alternativeName>
    <alternativeName>
        <fullName evidence="10">Rotamase plp</fullName>
    </alternativeName>
</protein>
<evidence type="ECO:0000256" key="9">
    <source>
        <dbReference type="ARBA" id="ARBA00030642"/>
    </source>
</evidence>
<dbReference type="PANTHER" id="PTHR47529">
    <property type="entry name" value="PEPTIDYL-PROLYL CIS-TRANS ISOMERASE D"/>
    <property type="match status" value="1"/>
</dbReference>
<comment type="subcellular location">
    <subcellularLocation>
        <location evidence="1">Cell inner membrane</location>
        <topology evidence="1">Single-pass type II membrane protein</topology>
        <orientation evidence="1">Periplasmic side</orientation>
    </subcellularLocation>
</comment>
<evidence type="ECO:0000256" key="10">
    <source>
        <dbReference type="ARBA" id="ARBA00031484"/>
    </source>
</evidence>
<name>A0A1U6GZW3_9SPHN</name>
<dbReference type="Gene3D" id="1.10.4030.10">
    <property type="entry name" value="Porin chaperone SurA, peptide-binding domain"/>
    <property type="match status" value="1"/>
</dbReference>
<dbReference type="AlphaFoldDB" id="A0A1U6GZW3"/>
<keyword evidence="5" id="KW-0812">Transmembrane</keyword>
<dbReference type="GO" id="GO:0003755">
    <property type="term" value="F:peptidyl-prolyl cis-trans isomerase activity"/>
    <property type="evidence" value="ECO:0007669"/>
    <property type="project" value="UniProtKB-KW"/>
</dbReference>
<keyword evidence="8" id="KW-0143">Chaperone</keyword>
<keyword evidence="3" id="KW-1003">Cell membrane</keyword>
<feature type="domain" description="PpiC" evidence="16">
    <location>
        <begin position="272"/>
        <end position="360"/>
    </location>
</feature>
<keyword evidence="18" id="KW-1185">Reference proteome</keyword>
<evidence type="ECO:0000256" key="7">
    <source>
        <dbReference type="ARBA" id="ARBA00023136"/>
    </source>
</evidence>
<evidence type="ECO:0000256" key="12">
    <source>
        <dbReference type="ARBA" id="ARBA00040743"/>
    </source>
</evidence>
<keyword evidence="6" id="KW-1133">Transmembrane helix</keyword>
<dbReference type="Pfam" id="PF13145">
    <property type="entry name" value="Rotamase_2"/>
    <property type="match status" value="1"/>
</dbReference>
<dbReference type="Gene3D" id="3.10.50.40">
    <property type="match status" value="1"/>
</dbReference>
<accession>A0A1U6GZW3</accession>
<comment type="similarity">
    <text evidence="11">Belongs to the PpiD chaperone family.</text>
</comment>
<evidence type="ECO:0000256" key="1">
    <source>
        <dbReference type="ARBA" id="ARBA00004382"/>
    </source>
</evidence>
<dbReference type="RefSeq" id="WP_079729586.1">
    <property type="nucleotide sequence ID" value="NZ_FVZE01000001.1"/>
</dbReference>
<keyword evidence="15" id="KW-0175">Coiled coil</keyword>
<dbReference type="SUPFAM" id="SSF54534">
    <property type="entry name" value="FKBP-like"/>
    <property type="match status" value="1"/>
</dbReference>
<gene>
    <name evidence="17" type="ORF">SAMN06295987_101922</name>
</gene>
<dbReference type="SUPFAM" id="SSF109998">
    <property type="entry name" value="Triger factor/SurA peptide-binding domain-like"/>
    <property type="match status" value="1"/>
</dbReference>
<evidence type="ECO:0000256" key="8">
    <source>
        <dbReference type="ARBA" id="ARBA00023186"/>
    </source>
</evidence>
<feature type="coiled-coil region" evidence="15">
    <location>
        <begin position="366"/>
        <end position="399"/>
    </location>
</feature>
<keyword evidence="14" id="KW-0697">Rotamase</keyword>
<dbReference type="STRING" id="428990.SAMN06295987_101922"/>
<keyword evidence="4" id="KW-0997">Cell inner membrane</keyword>
<dbReference type="InterPro" id="IPR000297">
    <property type="entry name" value="PPIase_PpiC"/>
</dbReference>
<dbReference type="EMBL" id="FVZE01000001">
    <property type="protein sequence ID" value="SLJ89025.1"/>
    <property type="molecule type" value="Genomic_DNA"/>
</dbReference>
<evidence type="ECO:0000259" key="16">
    <source>
        <dbReference type="PROSITE" id="PS50198"/>
    </source>
</evidence>
<dbReference type="InterPro" id="IPR052029">
    <property type="entry name" value="PpiD_chaperone"/>
</dbReference>
<dbReference type="InterPro" id="IPR027304">
    <property type="entry name" value="Trigger_fact/SurA_dom_sf"/>
</dbReference>
<keyword evidence="14 17" id="KW-0413">Isomerase</keyword>
<evidence type="ECO:0000256" key="6">
    <source>
        <dbReference type="ARBA" id="ARBA00022989"/>
    </source>
</evidence>
<sequence length="649" mass="69445">MLTFFRSMLKSKVGAAIALIMLVVIALAFASGDIAGLSSSAGLGGGTKVASVGKEGIDAPQLTQSARAALERVKRNQPTATMKLMVAEGGVEQVLDDLIDRTALFVFGKKHGVVAGDRLIDSEIAQIPGFMGVDGKFSQDTFRQALAQQGLTEKVLREDIAQGLVSQQLLVPAQYGAVMSKDAARRYASLLGESRTGTIAAFPSAAFVPEKDPTDIEIQAFYKDHINEFIRPERRVIRYATFGEDAIKAPAAPTDKEIAARYDANKAQYAAQDKRRITQLIVPTEAAAKAIVAEVNGGKSLETAAREKGLSTAKLEFFSKTELGEQFSTAVADAVFAADIGKLAAPQKSALGWHVIRVEEKQEKPARTLAEVKDDLAKKIEQEKRRAAFTDELASLEDKFADGANLTEVAKSLGIEVQTTAPITADGQVYLKPGEKAPDVIAPVIKTAFSMEEEQPQVAEVERGKTFMIYDVSEIDTSAPAPLKDIKEDVKVAWSMDKGSQAAKAAALKVQAEIRKGTALEKAVAAVGKRLPPIQPVTMSRPTLTAAIQSGRQVPPPISLMFHMAENTVKVQSAPQERGWFVVALKKIDPAKIDSDELLANTQKELGQQLGQAYADALGKAIRKDVGVTKNAAAIKAVRDELAGNGAAQ</sequence>
<evidence type="ECO:0000256" key="11">
    <source>
        <dbReference type="ARBA" id="ARBA00038408"/>
    </source>
</evidence>
<evidence type="ECO:0000256" key="2">
    <source>
        <dbReference type="ARBA" id="ARBA00018370"/>
    </source>
</evidence>
<dbReference type="Pfam" id="PF13624">
    <property type="entry name" value="SurA_N_3"/>
    <property type="match status" value="1"/>
</dbReference>
<evidence type="ECO:0000256" key="15">
    <source>
        <dbReference type="SAM" id="Coils"/>
    </source>
</evidence>
<keyword evidence="7" id="KW-0472">Membrane</keyword>
<organism evidence="17 18">
    <name type="scientific">Novosphingobium mathurense</name>
    <dbReference type="NCBI Taxonomy" id="428990"/>
    <lineage>
        <taxon>Bacteria</taxon>
        <taxon>Pseudomonadati</taxon>
        <taxon>Pseudomonadota</taxon>
        <taxon>Alphaproteobacteria</taxon>
        <taxon>Sphingomonadales</taxon>
        <taxon>Sphingomonadaceae</taxon>
        <taxon>Novosphingobium</taxon>
    </lineage>
</organism>
<evidence type="ECO:0000256" key="3">
    <source>
        <dbReference type="ARBA" id="ARBA00022475"/>
    </source>
</evidence>
<proteinExistence type="inferred from homology"/>
<evidence type="ECO:0000256" key="14">
    <source>
        <dbReference type="PROSITE-ProRule" id="PRU00278"/>
    </source>
</evidence>
<dbReference type="PROSITE" id="PS50198">
    <property type="entry name" value="PPIC_PPIASE_2"/>
    <property type="match status" value="1"/>
</dbReference>
<evidence type="ECO:0000256" key="13">
    <source>
        <dbReference type="ARBA" id="ARBA00042775"/>
    </source>
</evidence>
<evidence type="ECO:0000313" key="17">
    <source>
        <dbReference type="EMBL" id="SLJ89025.1"/>
    </source>
</evidence>
<evidence type="ECO:0000313" key="18">
    <source>
        <dbReference type="Proteomes" id="UP000190989"/>
    </source>
</evidence>
<dbReference type="GO" id="GO:0005886">
    <property type="term" value="C:plasma membrane"/>
    <property type="evidence" value="ECO:0007669"/>
    <property type="project" value="UniProtKB-SubCell"/>
</dbReference>
<dbReference type="PANTHER" id="PTHR47529:SF1">
    <property type="entry name" value="PERIPLASMIC CHAPERONE PPID"/>
    <property type="match status" value="1"/>
</dbReference>